<reference evidence="1" key="1">
    <citation type="submission" date="2021-06" db="EMBL/GenBank/DDBJ databases">
        <authorList>
            <person name="Hodson N. C."/>
            <person name="Mongue J. A."/>
            <person name="Jaron S. K."/>
        </authorList>
    </citation>
    <scope>NUCLEOTIDE SEQUENCE</scope>
</reference>
<evidence type="ECO:0000313" key="1">
    <source>
        <dbReference type="EMBL" id="CAG7831256.1"/>
    </source>
</evidence>
<gene>
    <name evidence="1" type="ORF">AFUS01_LOCUS41009</name>
</gene>
<keyword evidence="2" id="KW-1185">Reference proteome</keyword>
<dbReference type="EMBL" id="CAJVCH010559610">
    <property type="protein sequence ID" value="CAG7831256.1"/>
    <property type="molecule type" value="Genomic_DNA"/>
</dbReference>
<feature type="non-terminal residue" evidence="1">
    <location>
        <position position="1"/>
    </location>
</feature>
<organism evidence="1 2">
    <name type="scientific">Allacma fusca</name>
    <dbReference type="NCBI Taxonomy" id="39272"/>
    <lineage>
        <taxon>Eukaryota</taxon>
        <taxon>Metazoa</taxon>
        <taxon>Ecdysozoa</taxon>
        <taxon>Arthropoda</taxon>
        <taxon>Hexapoda</taxon>
        <taxon>Collembola</taxon>
        <taxon>Symphypleona</taxon>
        <taxon>Sminthuridae</taxon>
        <taxon>Allacma</taxon>
    </lineage>
</organism>
<protein>
    <submittedName>
        <fullName evidence="1">Uncharacterized protein</fullName>
    </submittedName>
</protein>
<name>A0A8J2Q2U2_9HEXA</name>
<dbReference type="AlphaFoldDB" id="A0A8J2Q2U2"/>
<sequence length="16" mass="1777">LRFYFWGSGSVSNGSL</sequence>
<evidence type="ECO:0000313" key="2">
    <source>
        <dbReference type="Proteomes" id="UP000708208"/>
    </source>
</evidence>
<proteinExistence type="predicted"/>
<dbReference type="Proteomes" id="UP000708208">
    <property type="component" value="Unassembled WGS sequence"/>
</dbReference>
<accession>A0A8J2Q2U2</accession>
<comment type="caution">
    <text evidence="1">The sequence shown here is derived from an EMBL/GenBank/DDBJ whole genome shotgun (WGS) entry which is preliminary data.</text>
</comment>